<keyword evidence="1" id="KW-1133">Transmembrane helix</keyword>
<accession>A0A9J7BPD7</accession>
<keyword evidence="1" id="KW-0472">Membrane</keyword>
<protein>
    <submittedName>
        <fullName evidence="2">Uncharacterized protein</fullName>
    </submittedName>
</protein>
<evidence type="ECO:0000256" key="1">
    <source>
        <dbReference type="SAM" id="Phobius"/>
    </source>
</evidence>
<sequence>MPTCIPFPAGVLDQDEPLVRVSQHFIVDPTSSLTLYRKARYISPAFRGVVYALILESLIVACACASYFGWHRLLHR</sequence>
<keyword evidence="1" id="KW-0812">Transmembrane</keyword>
<dbReference type="KEGG" id="orp:MOP44_01485"/>
<reference evidence="2" key="1">
    <citation type="submission" date="2021-04" db="EMBL/GenBank/DDBJ databases">
        <title>Phylogenetic analysis of Acidobacteriaceae.</title>
        <authorList>
            <person name="Qiu L."/>
            <person name="Zhang Q."/>
        </authorList>
    </citation>
    <scope>NUCLEOTIDE SEQUENCE</scope>
    <source>
        <strain evidence="2">DSM 25168</strain>
    </source>
</reference>
<dbReference type="AlphaFoldDB" id="A0A9J7BPD7"/>
<evidence type="ECO:0000313" key="3">
    <source>
        <dbReference type="Proteomes" id="UP001059380"/>
    </source>
</evidence>
<evidence type="ECO:0000313" key="2">
    <source>
        <dbReference type="EMBL" id="UWZ84619.1"/>
    </source>
</evidence>
<name>A0A9J7BPD7_9BACT</name>
<proteinExistence type="predicted"/>
<dbReference type="EMBL" id="CP093313">
    <property type="protein sequence ID" value="UWZ84619.1"/>
    <property type="molecule type" value="Genomic_DNA"/>
</dbReference>
<organism evidence="2 3">
    <name type="scientific">Occallatibacter riparius</name>
    <dbReference type="NCBI Taxonomy" id="1002689"/>
    <lineage>
        <taxon>Bacteria</taxon>
        <taxon>Pseudomonadati</taxon>
        <taxon>Acidobacteriota</taxon>
        <taxon>Terriglobia</taxon>
        <taxon>Terriglobales</taxon>
        <taxon>Acidobacteriaceae</taxon>
        <taxon>Occallatibacter</taxon>
    </lineage>
</organism>
<gene>
    <name evidence="2" type="ORF">MOP44_01485</name>
</gene>
<dbReference type="RefSeq" id="WP_260794125.1">
    <property type="nucleotide sequence ID" value="NZ_CP093313.1"/>
</dbReference>
<keyword evidence="3" id="KW-1185">Reference proteome</keyword>
<dbReference type="Proteomes" id="UP001059380">
    <property type="component" value="Chromosome"/>
</dbReference>
<feature type="transmembrane region" description="Helical" evidence="1">
    <location>
        <begin position="49"/>
        <end position="70"/>
    </location>
</feature>